<organism evidence="2 3">
    <name type="scientific">Amborella trichopoda</name>
    <dbReference type="NCBI Taxonomy" id="13333"/>
    <lineage>
        <taxon>Eukaryota</taxon>
        <taxon>Viridiplantae</taxon>
        <taxon>Streptophyta</taxon>
        <taxon>Embryophyta</taxon>
        <taxon>Tracheophyta</taxon>
        <taxon>Spermatophyta</taxon>
        <taxon>Magnoliopsida</taxon>
        <taxon>Amborellales</taxon>
        <taxon>Amborellaceae</taxon>
        <taxon>Amborella</taxon>
    </lineage>
</organism>
<reference evidence="3" key="1">
    <citation type="journal article" date="2013" name="Science">
        <title>The Amborella genome and the evolution of flowering plants.</title>
        <authorList>
            <consortium name="Amborella Genome Project"/>
        </authorList>
    </citation>
    <scope>NUCLEOTIDE SEQUENCE [LARGE SCALE GENOMIC DNA]</scope>
</reference>
<dbReference type="PROSITE" id="PS50404">
    <property type="entry name" value="GST_NTER"/>
    <property type="match status" value="1"/>
</dbReference>
<dbReference type="Gramene" id="ERN02167">
    <property type="protein sequence ID" value="ERN02167"/>
    <property type="gene ID" value="AMTR_s00045p00193500"/>
</dbReference>
<dbReference type="SUPFAM" id="SSF52833">
    <property type="entry name" value="Thioredoxin-like"/>
    <property type="match status" value="1"/>
</dbReference>
<evidence type="ECO:0000259" key="1">
    <source>
        <dbReference type="PROSITE" id="PS50404"/>
    </source>
</evidence>
<accession>W1NX35</accession>
<dbReference type="Gene3D" id="3.40.30.10">
    <property type="entry name" value="Glutaredoxin"/>
    <property type="match status" value="1"/>
</dbReference>
<dbReference type="Proteomes" id="UP000017836">
    <property type="component" value="Unassembled WGS sequence"/>
</dbReference>
<protein>
    <recommendedName>
        <fullName evidence="1">GST N-terminal domain-containing protein</fullName>
    </recommendedName>
</protein>
<evidence type="ECO:0000313" key="3">
    <source>
        <dbReference type="Proteomes" id="UP000017836"/>
    </source>
</evidence>
<dbReference type="eggNOG" id="KOG0406">
    <property type="taxonomic scope" value="Eukaryota"/>
</dbReference>
<dbReference type="HOGENOM" id="CLU_2708128_0_0_1"/>
<proteinExistence type="predicted"/>
<sequence>MATSDEVKLIGLWASFYCVRIEVALKLKDIAYEYIEEDLINKSPLLLQMNPIHKKILMRELCFDFGRISSIQR</sequence>
<dbReference type="EMBL" id="KI394661">
    <property type="protein sequence ID" value="ERN02167.1"/>
    <property type="molecule type" value="Genomic_DNA"/>
</dbReference>
<keyword evidence="3" id="KW-1185">Reference proteome</keyword>
<name>W1NX35_AMBTC</name>
<dbReference type="AlphaFoldDB" id="W1NX35"/>
<dbReference type="Pfam" id="PF02798">
    <property type="entry name" value="GST_N"/>
    <property type="match status" value="1"/>
</dbReference>
<gene>
    <name evidence="2" type="ORF">AMTR_s00045p00193500</name>
</gene>
<dbReference type="PANTHER" id="PTHR44548:SF1">
    <property type="entry name" value="GST N-TERMINAL DOMAIN-CONTAINING PROTEIN"/>
    <property type="match status" value="1"/>
</dbReference>
<dbReference type="PANTHER" id="PTHR44548">
    <property type="entry name" value="GST N-TERMINAL DOMAIN-CONTAINING PROTEIN"/>
    <property type="match status" value="1"/>
</dbReference>
<feature type="domain" description="GST N-terminal" evidence="1">
    <location>
        <begin position="5"/>
        <end position="73"/>
    </location>
</feature>
<dbReference type="InterPro" id="IPR004045">
    <property type="entry name" value="Glutathione_S-Trfase_N"/>
</dbReference>
<dbReference type="OMA" id="CFDFGRI"/>
<dbReference type="InterPro" id="IPR036249">
    <property type="entry name" value="Thioredoxin-like_sf"/>
</dbReference>
<evidence type="ECO:0000313" key="2">
    <source>
        <dbReference type="EMBL" id="ERN02167.1"/>
    </source>
</evidence>